<proteinExistence type="predicted"/>
<dbReference type="Pfam" id="PF03551">
    <property type="entry name" value="PadR"/>
    <property type="match status" value="1"/>
</dbReference>
<evidence type="ECO:0000313" key="2">
    <source>
        <dbReference type="EMBL" id="MDF8266220.1"/>
    </source>
</evidence>
<dbReference type="InterPro" id="IPR036388">
    <property type="entry name" value="WH-like_DNA-bd_sf"/>
</dbReference>
<dbReference type="PANTHER" id="PTHR43252">
    <property type="entry name" value="TRANSCRIPTIONAL REGULATOR YQJI"/>
    <property type="match status" value="1"/>
</dbReference>
<sequence length="164" mass="17895">MRMPRGSRGPGRGRRGDVRNVVLALLSQEPMNGYQIIKTVAERTGDLWKPGPGSVYPALGLLEDEGLIQQESAEGSRKTFALTDAGREYVASHTDELADPFERVTSPHASFLDAREEIGRLAMAVQQVVVAGDEKQIAATRSLLADTRRAVYRILAEEDTASDT</sequence>
<accession>A0ABT6CBE8</accession>
<dbReference type="RefSeq" id="WP_277193428.1">
    <property type="nucleotide sequence ID" value="NZ_JAROAV010000052.1"/>
</dbReference>
<evidence type="ECO:0000313" key="3">
    <source>
        <dbReference type="Proteomes" id="UP001528912"/>
    </source>
</evidence>
<protein>
    <submittedName>
        <fullName evidence="2">PadR family transcriptional regulator</fullName>
    </submittedName>
</protein>
<dbReference type="Proteomes" id="UP001528912">
    <property type="component" value="Unassembled WGS sequence"/>
</dbReference>
<dbReference type="Gene3D" id="1.10.10.10">
    <property type="entry name" value="Winged helix-like DNA-binding domain superfamily/Winged helix DNA-binding domain"/>
    <property type="match status" value="1"/>
</dbReference>
<reference evidence="2 3" key="1">
    <citation type="submission" date="2023-03" db="EMBL/GenBank/DDBJ databases">
        <title>YIM 133296 draft genome.</title>
        <authorList>
            <person name="Xiong L."/>
        </authorList>
    </citation>
    <scope>NUCLEOTIDE SEQUENCE [LARGE SCALE GENOMIC DNA]</scope>
    <source>
        <strain evidence="2 3">YIM 133296</strain>
    </source>
</reference>
<dbReference type="EMBL" id="JAROAV010000052">
    <property type="protein sequence ID" value="MDF8266220.1"/>
    <property type="molecule type" value="Genomic_DNA"/>
</dbReference>
<dbReference type="InterPro" id="IPR036390">
    <property type="entry name" value="WH_DNA-bd_sf"/>
</dbReference>
<comment type="caution">
    <text evidence="2">The sequence shown here is derived from an EMBL/GenBank/DDBJ whole genome shotgun (WGS) entry which is preliminary data.</text>
</comment>
<evidence type="ECO:0000259" key="1">
    <source>
        <dbReference type="Pfam" id="PF03551"/>
    </source>
</evidence>
<name>A0ABT6CBE8_9MICO</name>
<feature type="domain" description="Transcription regulator PadR N-terminal" evidence="1">
    <location>
        <begin position="22"/>
        <end position="91"/>
    </location>
</feature>
<gene>
    <name evidence="2" type="ORF">P4R38_18365</name>
</gene>
<dbReference type="SUPFAM" id="SSF46785">
    <property type="entry name" value="Winged helix' DNA-binding domain"/>
    <property type="match status" value="1"/>
</dbReference>
<organism evidence="2 3">
    <name type="scientific">Luteipulveratus flavus</name>
    <dbReference type="NCBI Taxonomy" id="3031728"/>
    <lineage>
        <taxon>Bacteria</taxon>
        <taxon>Bacillati</taxon>
        <taxon>Actinomycetota</taxon>
        <taxon>Actinomycetes</taxon>
        <taxon>Micrococcales</taxon>
        <taxon>Dermacoccaceae</taxon>
        <taxon>Luteipulveratus</taxon>
    </lineage>
</organism>
<dbReference type="PANTHER" id="PTHR43252:SF2">
    <property type="entry name" value="TRANSCRIPTION REGULATOR, PADR-LIKE FAMILY"/>
    <property type="match status" value="1"/>
</dbReference>
<dbReference type="InterPro" id="IPR005149">
    <property type="entry name" value="Tscrpt_reg_PadR_N"/>
</dbReference>
<keyword evidence="3" id="KW-1185">Reference proteome</keyword>